<dbReference type="Proteomes" id="UP001165960">
    <property type="component" value="Unassembled WGS sequence"/>
</dbReference>
<name>A0ACC2TF80_9FUNG</name>
<reference evidence="1" key="1">
    <citation type="submission" date="2022-04" db="EMBL/GenBank/DDBJ databases">
        <title>Genome of the entomopathogenic fungus Entomophthora muscae.</title>
        <authorList>
            <person name="Elya C."/>
            <person name="Lovett B.R."/>
            <person name="Lee E."/>
            <person name="Macias A.M."/>
            <person name="Hajek A.E."/>
            <person name="De Bivort B.L."/>
            <person name="Kasson M.T."/>
            <person name="De Fine Licht H.H."/>
            <person name="Stajich J.E."/>
        </authorList>
    </citation>
    <scope>NUCLEOTIDE SEQUENCE</scope>
    <source>
        <strain evidence="1">Berkeley</strain>
    </source>
</reference>
<evidence type="ECO:0000313" key="2">
    <source>
        <dbReference type="Proteomes" id="UP001165960"/>
    </source>
</evidence>
<proteinExistence type="predicted"/>
<comment type="caution">
    <text evidence="1">The sequence shown here is derived from an EMBL/GenBank/DDBJ whole genome shotgun (WGS) entry which is preliminary data.</text>
</comment>
<organism evidence="1 2">
    <name type="scientific">Entomophthora muscae</name>
    <dbReference type="NCBI Taxonomy" id="34485"/>
    <lineage>
        <taxon>Eukaryota</taxon>
        <taxon>Fungi</taxon>
        <taxon>Fungi incertae sedis</taxon>
        <taxon>Zoopagomycota</taxon>
        <taxon>Entomophthoromycotina</taxon>
        <taxon>Entomophthoromycetes</taxon>
        <taxon>Entomophthorales</taxon>
        <taxon>Entomophthoraceae</taxon>
        <taxon>Entomophthora</taxon>
    </lineage>
</organism>
<gene>
    <name evidence="1" type="ORF">DSO57_1019896</name>
</gene>
<keyword evidence="2" id="KW-1185">Reference proteome</keyword>
<sequence>MTSTPKKKIRPGTQSYIEAIQFHNLQDTHTYQVSSEEHMTRVCVCVKLYGLKGSRIDYIFTGPIFHGKVDNPELKVHTFTDHKSMTVEIVLVPAKFDDQVLVQPGCSRCVMRKRTCSII</sequence>
<evidence type="ECO:0000313" key="1">
    <source>
        <dbReference type="EMBL" id="KAJ9073125.1"/>
    </source>
</evidence>
<dbReference type="EMBL" id="QTSX02002931">
    <property type="protein sequence ID" value="KAJ9073125.1"/>
    <property type="molecule type" value="Genomic_DNA"/>
</dbReference>
<protein>
    <submittedName>
        <fullName evidence="1">Uncharacterized protein</fullName>
    </submittedName>
</protein>
<accession>A0ACC2TF80</accession>